<evidence type="ECO:0000313" key="1">
    <source>
        <dbReference type="EMBL" id="GCL50441.1"/>
    </source>
</evidence>
<proteinExistence type="predicted"/>
<dbReference type="Proteomes" id="UP000435041">
    <property type="component" value="Unassembled WGS sequence"/>
</dbReference>
<dbReference type="EMBL" id="BJCI01000029">
    <property type="protein sequence ID" value="GCL50441.1"/>
    <property type="molecule type" value="Genomic_DNA"/>
</dbReference>
<organism evidence="1 2">
    <name type="scientific">Microcystis aeruginosa NIES-3804</name>
    <dbReference type="NCBI Taxonomy" id="2517783"/>
    <lineage>
        <taxon>Bacteria</taxon>
        <taxon>Bacillati</taxon>
        <taxon>Cyanobacteriota</taxon>
        <taxon>Cyanophyceae</taxon>
        <taxon>Oscillatoriophycideae</taxon>
        <taxon>Chroococcales</taxon>
        <taxon>Microcystaceae</taxon>
        <taxon>Microcystis</taxon>
    </lineage>
</organism>
<sequence>MINLEVTEEAKNSLYYERFHHPHPRIQLKMEVLWLKSQKIPDNARYSKERGG</sequence>
<dbReference type="AlphaFoldDB" id="A0A6H9G5J4"/>
<comment type="caution">
    <text evidence="1">The sequence shown here is derived from an EMBL/GenBank/DDBJ whole genome shotgun (WGS) entry which is preliminary data.</text>
</comment>
<name>A0A6H9G5J4_MICAE</name>
<protein>
    <submittedName>
        <fullName evidence="1">Uncharacterized protein</fullName>
    </submittedName>
</protein>
<reference evidence="1 2" key="1">
    <citation type="submission" date="2019-02" db="EMBL/GenBank/DDBJ databases">
        <title>Draft genome sequence of Arthrospira platensis NIES-3804.</title>
        <authorList>
            <person name="Yamaguchi H."/>
            <person name="Suzuki S."/>
            <person name="Kawachi M."/>
        </authorList>
    </citation>
    <scope>NUCLEOTIDE SEQUENCE [LARGE SCALE GENOMIC DNA]</scope>
    <source>
        <strain evidence="1 2">NIES-3804</strain>
    </source>
</reference>
<gene>
    <name evidence="1" type="ORF">NIES3804_20090</name>
</gene>
<evidence type="ECO:0000313" key="2">
    <source>
        <dbReference type="Proteomes" id="UP000435041"/>
    </source>
</evidence>
<accession>A0A6H9G5J4</accession>